<evidence type="ECO:0000256" key="4">
    <source>
        <dbReference type="ARBA" id="ARBA00022723"/>
    </source>
</evidence>
<organism evidence="7 8">
    <name type="scientific">Pseudodesulfovibrio alkaliphilus</name>
    <dbReference type="NCBI Taxonomy" id="2661613"/>
    <lineage>
        <taxon>Bacteria</taxon>
        <taxon>Pseudomonadati</taxon>
        <taxon>Thermodesulfobacteriota</taxon>
        <taxon>Desulfovibrionia</taxon>
        <taxon>Desulfovibrionales</taxon>
        <taxon>Desulfovibrionaceae</taxon>
    </lineage>
</organism>
<dbReference type="SUPFAM" id="SSF56784">
    <property type="entry name" value="HAD-like"/>
    <property type="match status" value="1"/>
</dbReference>
<dbReference type="Gene3D" id="3.40.50.1000">
    <property type="entry name" value="HAD superfamily/HAD-like"/>
    <property type="match status" value="1"/>
</dbReference>
<keyword evidence="6" id="KW-0460">Magnesium</keyword>
<dbReference type="GO" id="GO:0008781">
    <property type="term" value="F:N-acylneuraminate cytidylyltransferase activity"/>
    <property type="evidence" value="ECO:0007669"/>
    <property type="project" value="TreeGrafter"/>
</dbReference>
<comment type="caution">
    <text evidence="7">The sequence shown here is derived from an EMBL/GenBank/DDBJ whole genome shotgun (WGS) entry which is preliminary data.</text>
</comment>
<keyword evidence="8" id="KW-1185">Reference proteome</keyword>
<comment type="similarity">
    <text evidence="2">Belongs to the KdsC family.</text>
</comment>
<dbReference type="InterPro" id="IPR050793">
    <property type="entry name" value="CMP-NeuNAc_synthase"/>
</dbReference>
<dbReference type="GO" id="GO:0016788">
    <property type="term" value="F:hydrolase activity, acting on ester bonds"/>
    <property type="evidence" value="ECO:0007669"/>
    <property type="project" value="InterPro"/>
</dbReference>
<comment type="subunit">
    <text evidence="3">Homotetramer.</text>
</comment>
<dbReference type="GO" id="GO:0046872">
    <property type="term" value="F:metal ion binding"/>
    <property type="evidence" value="ECO:0007669"/>
    <property type="project" value="UniProtKB-KW"/>
</dbReference>
<dbReference type="EMBL" id="WODC01000004">
    <property type="protein sequence ID" value="MUM77635.1"/>
    <property type="molecule type" value="Genomic_DNA"/>
</dbReference>
<evidence type="ECO:0000313" key="7">
    <source>
        <dbReference type="EMBL" id="MUM77635.1"/>
    </source>
</evidence>
<gene>
    <name evidence="7" type="ORF">GKC30_08320</name>
</gene>
<dbReference type="SFLD" id="SFLDG01138">
    <property type="entry name" value="C1.6.2:_Deoxy-d-mannose-octulo"/>
    <property type="match status" value="1"/>
</dbReference>
<dbReference type="InterPro" id="IPR023214">
    <property type="entry name" value="HAD_sf"/>
</dbReference>
<dbReference type="Pfam" id="PF08282">
    <property type="entry name" value="Hydrolase_3"/>
    <property type="match status" value="1"/>
</dbReference>
<protein>
    <submittedName>
        <fullName evidence="7">HAD hydrolase family protein</fullName>
    </submittedName>
</protein>
<dbReference type="Proteomes" id="UP000461162">
    <property type="component" value="Unassembled WGS sequence"/>
</dbReference>
<accession>A0A7K1KNH0</accession>
<dbReference type="PANTHER" id="PTHR21485">
    <property type="entry name" value="HAD SUPERFAMILY MEMBERS CMAS AND KDSC"/>
    <property type="match status" value="1"/>
</dbReference>
<evidence type="ECO:0000256" key="5">
    <source>
        <dbReference type="ARBA" id="ARBA00022801"/>
    </source>
</evidence>
<reference evidence="7 8" key="1">
    <citation type="submission" date="2019-11" db="EMBL/GenBank/DDBJ databases">
        <title>Pseudodesulfovibrio alkaliphilus, sp. nov., an alkaliphilic sulfate-reducing bacteria from mud volcano of Taman peninsula, Russia.</title>
        <authorList>
            <person name="Frolova A."/>
            <person name="Merkel A.Y."/>
            <person name="Slobodkin A.I."/>
        </authorList>
    </citation>
    <scope>NUCLEOTIDE SEQUENCE [LARGE SCALE GENOMIC DNA]</scope>
    <source>
        <strain evidence="7 8">F-1</strain>
    </source>
</reference>
<dbReference type="InterPro" id="IPR036412">
    <property type="entry name" value="HAD-like_sf"/>
</dbReference>
<evidence type="ECO:0000313" key="8">
    <source>
        <dbReference type="Proteomes" id="UP000461162"/>
    </source>
</evidence>
<dbReference type="SFLD" id="SFLDS00003">
    <property type="entry name" value="Haloacid_Dehalogenase"/>
    <property type="match status" value="1"/>
</dbReference>
<dbReference type="PANTHER" id="PTHR21485:SF3">
    <property type="entry name" value="N-ACYLNEURAMINATE CYTIDYLYLTRANSFERASE"/>
    <property type="match status" value="1"/>
</dbReference>
<dbReference type="InterPro" id="IPR010023">
    <property type="entry name" value="KdsC_fam"/>
</dbReference>
<evidence type="ECO:0000256" key="1">
    <source>
        <dbReference type="ARBA" id="ARBA00001946"/>
    </source>
</evidence>
<name>A0A7K1KNH0_9BACT</name>
<sequence length="266" mass="26758">MSIAFYGGLGFVATPEPGGAAGPGTLLLGAFGQSLRLIPAVGRGLAHPEDGPARGLVLRLMVADVAAADRAIRSASPAGSDGTPGTGVGGAPLYRGPDGELILLEARGLPGLERVRLVVYDFDGVMTDNRVFVDQDGRESVAANRSDGLGVGIIRRLGVDQCILSTETNPVVMARADKIGLAAEGGVADKAAALTALAQRRGVSLAEILFVGNDVNDAGAMALAGFCVAPADAHPAAAALAGYVTLARGGRGVIRELADLLAASRA</sequence>
<dbReference type="AlphaFoldDB" id="A0A7K1KNH0"/>
<keyword evidence="5 7" id="KW-0378">Hydrolase</keyword>
<evidence type="ECO:0000256" key="6">
    <source>
        <dbReference type="ARBA" id="ARBA00022842"/>
    </source>
</evidence>
<proteinExistence type="inferred from homology"/>
<evidence type="ECO:0000256" key="2">
    <source>
        <dbReference type="ARBA" id="ARBA00005893"/>
    </source>
</evidence>
<comment type="cofactor">
    <cofactor evidence="1">
        <name>Mg(2+)</name>
        <dbReference type="ChEBI" id="CHEBI:18420"/>
    </cofactor>
</comment>
<dbReference type="SFLD" id="SFLDG01136">
    <property type="entry name" value="C1.6:_Phosphoserine_Phosphatas"/>
    <property type="match status" value="1"/>
</dbReference>
<evidence type="ECO:0000256" key="3">
    <source>
        <dbReference type="ARBA" id="ARBA00011881"/>
    </source>
</evidence>
<keyword evidence="4" id="KW-0479">Metal-binding</keyword>